<proteinExistence type="predicted"/>
<accession>A0A0M3K064</accession>
<name>A0A0M3K064_ANISI</name>
<keyword evidence="4" id="KW-1185">Reference proteome</keyword>
<organism evidence="5">
    <name type="scientific">Anisakis simplex</name>
    <name type="common">Herring worm</name>
    <dbReference type="NCBI Taxonomy" id="6269"/>
    <lineage>
        <taxon>Eukaryota</taxon>
        <taxon>Metazoa</taxon>
        <taxon>Ecdysozoa</taxon>
        <taxon>Nematoda</taxon>
        <taxon>Chromadorea</taxon>
        <taxon>Rhabditida</taxon>
        <taxon>Spirurina</taxon>
        <taxon>Ascaridomorpha</taxon>
        <taxon>Ascaridoidea</taxon>
        <taxon>Anisakidae</taxon>
        <taxon>Anisakis</taxon>
        <taxon>Anisakis simplex complex</taxon>
    </lineage>
</organism>
<dbReference type="Proteomes" id="UP000267096">
    <property type="component" value="Unassembled WGS sequence"/>
</dbReference>
<keyword evidence="1" id="KW-1133">Transmembrane helix</keyword>
<keyword evidence="2" id="KW-0732">Signal</keyword>
<feature type="signal peptide" evidence="2">
    <location>
        <begin position="1"/>
        <end position="17"/>
    </location>
</feature>
<dbReference type="AlphaFoldDB" id="A0A0M3K064"/>
<sequence>MMKTVFVCALIVAAAHCDVVDNVKNAAAGVGDFFGDKFGDFKSLFANNEADLEKNVQSVKGLLTTIASKASVLKPLANDAQKAALSKVGEMTSQVDNFQNKMKTDAGQTFEEKKSEWAKLVQKLFQAEGLSKLIELVKSTGNGVSPMLATTLSFIVPLVLVFRY</sequence>
<reference evidence="3 4" key="2">
    <citation type="submission" date="2018-11" db="EMBL/GenBank/DDBJ databases">
        <authorList>
            <consortium name="Pathogen Informatics"/>
        </authorList>
    </citation>
    <scope>NUCLEOTIDE SEQUENCE [LARGE SCALE GENOMIC DNA]</scope>
</reference>
<protein>
    <submittedName>
        <fullName evidence="5">Secreted protein</fullName>
    </submittedName>
</protein>
<evidence type="ECO:0000256" key="1">
    <source>
        <dbReference type="SAM" id="Phobius"/>
    </source>
</evidence>
<evidence type="ECO:0000313" key="3">
    <source>
        <dbReference type="EMBL" id="VDK50173.1"/>
    </source>
</evidence>
<dbReference type="EMBL" id="UYRR01031448">
    <property type="protein sequence ID" value="VDK50173.1"/>
    <property type="molecule type" value="Genomic_DNA"/>
</dbReference>
<keyword evidence="1" id="KW-0472">Membrane</keyword>
<evidence type="ECO:0000256" key="2">
    <source>
        <dbReference type="SAM" id="SignalP"/>
    </source>
</evidence>
<evidence type="ECO:0000313" key="5">
    <source>
        <dbReference type="WBParaSite" id="ASIM_0001419001-mRNA-1"/>
    </source>
</evidence>
<reference evidence="5" key="1">
    <citation type="submission" date="2017-02" db="UniProtKB">
        <authorList>
            <consortium name="WormBaseParasite"/>
        </authorList>
    </citation>
    <scope>IDENTIFICATION</scope>
</reference>
<evidence type="ECO:0000313" key="4">
    <source>
        <dbReference type="Proteomes" id="UP000267096"/>
    </source>
</evidence>
<feature type="transmembrane region" description="Helical" evidence="1">
    <location>
        <begin position="143"/>
        <end position="162"/>
    </location>
</feature>
<gene>
    <name evidence="3" type="ORF">ASIM_LOCUS13618</name>
</gene>
<keyword evidence="1" id="KW-0812">Transmembrane</keyword>
<dbReference type="OrthoDB" id="5813557at2759"/>
<dbReference type="WBParaSite" id="ASIM_0001419001-mRNA-1">
    <property type="protein sequence ID" value="ASIM_0001419001-mRNA-1"/>
    <property type="gene ID" value="ASIM_0001419001"/>
</dbReference>
<feature type="chain" id="PRO_5043121139" evidence="2">
    <location>
        <begin position="18"/>
        <end position="164"/>
    </location>
</feature>